<evidence type="ECO:0000256" key="6">
    <source>
        <dbReference type="ARBA" id="ARBA00022989"/>
    </source>
</evidence>
<feature type="transmembrane region" description="Helical" evidence="10">
    <location>
        <begin position="128"/>
        <end position="149"/>
    </location>
</feature>
<keyword evidence="4" id="KW-1003">Cell membrane</keyword>
<evidence type="ECO:0000256" key="8">
    <source>
        <dbReference type="ARBA" id="ARBA00023136"/>
    </source>
</evidence>
<feature type="transmembrane region" description="Helical" evidence="10">
    <location>
        <begin position="12"/>
        <end position="33"/>
    </location>
</feature>
<feature type="transmembrane region" description="Helical" evidence="10">
    <location>
        <begin position="282"/>
        <end position="300"/>
    </location>
</feature>
<keyword evidence="7" id="KW-0406">Ion transport</keyword>
<dbReference type="Pfam" id="PF01554">
    <property type="entry name" value="MatE"/>
    <property type="match status" value="2"/>
</dbReference>
<comment type="subcellular location">
    <subcellularLocation>
        <location evidence="1">Cell inner membrane</location>
        <topology evidence="1">Multi-pass membrane protein</topology>
    </subcellularLocation>
</comment>
<protein>
    <recommendedName>
        <fullName evidence="9">Multidrug-efflux transporter</fullName>
    </recommendedName>
</protein>
<sequence length="452" mass="46249">MSSIPTIRREVPAILALAVPIVAGLGASTLLGVTDSVMLAPLGPLPLAAVGITNAVAVILFAAIYGLLSAMSVRVGTAHGAGQGRRIPGLLRNGLALGGIVGTLGAVSMLAVWPLLPLLGQPVEVLAIMFPYWVMISLLMVPFSVLTVFKATFEAVDRPWLGAGFAFLAVGINIPLNYALIWGIGPLPQLGLTGAGVASVVAEALALGVAWAFWRRARSTRRLRLRAGLSGAEITSVAREGAPLGLMYVAETGAMAVATLMIGTFGAVALAGNQVAMSVGGLLYMVPLGVAGAVAIRVAQERGAGNLAALRPISWAALGLATVWLATAAILLGLFGRTVAGWITDEAEVVTVAAAIFFVFAFAQVMDGVQSTMTGALRGLSDTGFPALVSLGSYWVLGLPLGWVLAHPVGMGPAGIWAGFVIALGLAGIVLVWRFLRQTGPARVAPKTGGET</sequence>
<dbReference type="GO" id="GO:0015297">
    <property type="term" value="F:antiporter activity"/>
    <property type="evidence" value="ECO:0007669"/>
    <property type="project" value="UniProtKB-KW"/>
</dbReference>
<keyword evidence="8 10" id="KW-0472">Membrane</keyword>
<keyword evidence="2" id="KW-0813">Transport</keyword>
<feature type="transmembrane region" description="Helical" evidence="10">
    <location>
        <begin position="45"/>
        <end position="68"/>
    </location>
</feature>
<evidence type="ECO:0000256" key="1">
    <source>
        <dbReference type="ARBA" id="ARBA00004429"/>
    </source>
</evidence>
<dbReference type="InterPro" id="IPR048279">
    <property type="entry name" value="MdtK-like"/>
</dbReference>
<feature type="transmembrane region" description="Helical" evidence="10">
    <location>
        <begin position="347"/>
        <end position="365"/>
    </location>
</feature>
<dbReference type="InterPro" id="IPR050222">
    <property type="entry name" value="MATE_MdtK"/>
</dbReference>
<dbReference type="PANTHER" id="PTHR43298">
    <property type="entry name" value="MULTIDRUG RESISTANCE PROTEIN NORM-RELATED"/>
    <property type="match status" value="1"/>
</dbReference>
<feature type="transmembrane region" description="Helical" evidence="10">
    <location>
        <begin position="416"/>
        <end position="436"/>
    </location>
</feature>
<reference evidence="11 12" key="1">
    <citation type="submission" date="2018-12" db="EMBL/GenBank/DDBJ databases">
        <title>Complete genome sequencing of Tabrizicola sp. K13M18.</title>
        <authorList>
            <person name="Bae J.-W."/>
        </authorList>
    </citation>
    <scope>NUCLEOTIDE SEQUENCE [LARGE SCALE GENOMIC DNA]</scope>
    <source>
        <strain evidence="11 12">K13M18</strain>
    </source>
</reference>
<evidence type="ECO:0000256" key="4">
    <source>
        <dbReference type="ARBA" id="ARBA00022475"/>
    </source>
</evidence>
<name>A0A3S8UBN4_9RHOB</name>
<evidence type="ECO:0000256" key="10">
    <source>
        <dbReference type="SAM" id="Phobius"/>
    </source>
</evidence>
<feature type="transmembrane region" description="Helical" evidence="10">
    <location>
        <begin position="385"/>
        <end position="404"/>
    </location>
</feature>
<dbReference type="AlphaFoldDB" id="A0A3S8UBN4"/>
<dbReference type="PIRSF" id="PIRSF006603">
    <property type="entry name" value="DinF"/>
    <property type="match status" value="1"/>
</dbReference>
<keyword evidence="5 10" id="KW-0812">Transmembrane</keyword>
<dbReference type="PANTHER" id="PTHR43298:SF2">
    <property type="entry name" value="FMN_FAD EXPORTER YEEO-RELATED"/>
    <property type="match status" value="1"/>
</dbReference>
<dbReference type="CDD" id="cd13131">
    <property type="entry name" value="MATE_NorM_like"/>
    <property type="match status" value="1"/>
</dbReference>
<feature type="transmembrane region" description="Helical" evidence="10">
    <location>
        <begin position="246"/>
        <end position="270"/>
    </location>
</feature>
<dbReference type="KEGG" id="taw:EI545_20245"/>
<accession>A0A3S8UBN4</accession>
<dbReference type="GO" id="GO:0006811">
    <property type="term" value="P:monoatomic ion transport"/>
    <property type="evidence" value="ECO:0007669"/>
    <property type="project" value="UniProtKB-KW"/>
</dbReference>
<proteinExistence type="predicted"/>
<dbReference type="EMBL" id="CP034328">
    <property type="protein sequence ID" value="AZL60948.1"/>
    <property type="molecule type" value="Genomic_DNA"/>
</dbReference>
<keyword evidence="6 10" id="KW-1133">Transmembrane helix</keyword>
<feature type="transmembrane region" description="Helical" evidence="10">
    <location>
        <begin position="161"/>
        <end position="184"/>
    </location>
</feature>
<keyword evidence="3" id="KW-0050">Antiport</keyword>
<evidence type="ECO:0000313" key="12">
    <source>
        <dbReference type="Proteomes" id="UP000282002"/>
    </source>
</evidence>
<dbReference type="NCBIfam" id="TIGR00797">
    <property type="entry name" value="matE"/>
    <property type="match status" value="1"/>
</dbReference>
<evidence type="ECO:0000256" key="2">
    <source>
        <dbReference type="ARBA" id="ARBA00022448"/>
    </source>
</evidence>
<evidence type="ECO:0000313" key="11">
    <source>
        <dbReference type="EMBL" id="AZL60948.1"/>
    </source>
</evidence>
<feature type="transmembrane region" description="Helical" evidence="10">
    <location>
        <begin position="95"/>
        <end position="116"/>
    </location>
</feature>
<gene>
    <name evidence="11" type="ORF">EI545_20245</name>
</gene>
<evidence type="ECO:0000256" key="5">
    <source>
        <dbReference type="ARBA" id="ARBA00022692"/>
    </source>
</evidence>
<feature type="transmembrane region" description="Helical" evidence="10">
    <location>
        <begin position="312"/>
        <end position="335"/>
    </location>
</feature>
<evidence type="ECO:0000256" key="3">
    <source>
        <dbReference type="ARBA" id="ARBA00022449"/>
    </source>
</evidence>
<dbReference type="OrthoDB" id="9780160at2"/>
<dbReference type="Proteomes" id="UP000282002">
    <property type="component" value="Chromosome"/>
</dbReference>
<feature type="transmembrane region" description="Helical" evidence="10">
    <location>
        <begin position="190"/>
        <end position="214"/>
    </location>
</feature>
<organism evidence="11 12">
    <name type="scientific">Tabrizicola piscis</name>
    <dbReference type="NCBI Taxonomy" id="2494374"/>
    <lineage>
        <taxon>Bacteria</taxon>
        <taxon>Pseudomonadati</taxon>
        <taxon>Pseudomonadota</taxon>
        <taxon>Alphaproteobacteria</taxon>
        <taxon>Rhodobacterales</taxon>
        <taxon>Paracoccaceae</taxon>
        <taxon>Tabrizicola</taxon>
    </lineage>
</organism>
<dbReference type="GO" id="GO:0005886">
    <property type="term" value="C:plasma membrane"/>
    <property type="evidence" value="ECO:0007669"/>
    <property type="project" value="UniProtKB-SubCell"/>
</dbReference>
<dbReference type="GO" id="GO:0042910">
    <property type="term" value="F:xenobiotic transmembrane transporter activity"/>
    <property type="evidence" value="ECO:0007669"/>
    <property type="project" value="InterPro"/>
</dbReference>
<keyword evidence="12" id="KW-1185">Reference proteome</keyword>
<dbReference type="InterPro" id="IPR002528">
    <property type="entry name" value="MATE_fam"/>
</dbReference>
<evidence type="ECO:0000256" key="7">
    <source>
        <dbReference type="ARBA" id="ARBA00023065"/>
    </source>
</evidence>
<evidence type="ECO:0000256" key="9">
    <source>
        <dbReference type="ARBA" id="ARBA00031636"/>
    </source>
</evidence>